<sequence length="610" mass="69640">MRRDSITPLQVLFIAISLLVLLSYFQLFLLQEQFNQLLYDEVTIDGTKLTKELAVKMSDKFKRRFDVARRLRKVVEAYYSIAPIPRTAKQCCKVDKSTLTYKERFRSKVDLRNICLLISGKAPSNPIHLDSDAILKEAISILNDYPFIKWQYFASQEGVYTSFPAYDDTNPCGRYDPRVRPFYLETATPEAKDVVLMIDTSHSMIGNKMKIAKEAAKTVLNITNPKDQIGVVSFNDEASTYSGKDVNSCYSQRLALAVPINKRALSKYVDDLIGTDTNRSLIFKTIRDCNTELKNSIIIFTYGIGNAVNQEILKDIANLNTAKYGYPANRTVGDITPGNFTYIENANDDTLITKMAAYYNFLPPVRLDNPIVSIPYLDAFGSGTDINVFEDLVNDITFFNQDQKTYAFMISNSGRTLIHPRLPIPNEPYADPIFLDIRTLETDAEFLEVFNSMIRGSSGSKTFNATKYLMRGDSYSFHYHRIDLISPTKPCRYFQQEAIKETTVVKFAPGAFVDPYSYIGLKETKIDVQILDNYMLGKRDDYFKLKSGIRETVIATWKAENLWLRDKTELTQYLAWRFIGTSNGVFRQTPGSVLPNRYDPRGQTMVSYMK</sequence>
<dbReference type="InterPro" id="IPR002035">
    <property type="entry name" value="VWF_A"/>
</dbReference>
<evidence type="ECO:0000259" key="2">
    <source>
        <dbReference type="PROSITE" id="PS50234"/>
    </source>
</evidence>
<evidence type="ECO:0000313" key="3">
    <source>
        <dbReference type="EMBL" id="KAK2553885.1"/>
    </source>
</evidence>
<reference evidence="3" key="2">
    <citation type="journal article" date="2023" name="Science">
        <title>Genomic signatures of disease resistance in endangered staghorn corals.</title>
        <authorList>
            <person name="Vollmer S.V."/>
            <person name="Selwyn J.D."/>
            <person name="Despard B.A."/>
            <person name="Roesel C.L."/>
        </authorList>
    </citation>
    <scope>NUCLEOTIDE SEQUENCE</scope>
    <source>
        <strain evidence="3">K2</strain>
    </source>
</reference>
<dbReference type="PANTHER" id="PTHR10166">
    <property type="entry name" value="VOLTAGE-DEPENDENT CALCIUM CHANNEL SUBUNIT ALPHA-2/DELTA-RELATED"/>
    <property type="match status" value="1"/>
</dbReference>
<proteinExistence type="predicted"/>
<dbReference type="InterPro" id="IPR036465">
    <property type="entry name" value="vWFA_dom_sf"/>
</dbReference>
<keyword evidence="1" id="KW-0812">Transmembrane</keyword>
<dbReference type="SUPFAM" id="SSF53300">
    <property type="entry name" value="vWA-like"/>
    <property type="match status" value="1"/>
</dbReference>
<dbReference type="Proteomes" id="UP001249851">
    <property type="component" value="Unassembled WGS sequence"/>
</dbReference>
<keyword evidence="4" id="KW-1185">Reference proteome</keyword>
<dbReference type="PROSITE" id="PS50234">
    <property type="entry name" value="VWFA"/>
    <property type="match status" value="1"/>
</dbReference>
<name>A0AAD9Q3U2_ACRCE</name>
<dbReference type="PANTHER" id="PTHR10166:SF66">
    <property type="entry name" value="VWFA AND CACHE DOMAIN-CONTAINING PROTEIN CG16868"/>
    <property type="match status" value="1"/>
</dbReference>
<dbReference type="Gene3D" id="3.30.450.20">
    <property type="entry name" value="PAS domain"/>
    <property type="match status" value="1"/>
</dbReference>
<dbReference type="SMART" id="SM00327">
    <property type="entry name" value="VWA"/>
    <property type="match status" value="1"/>
</dbReference>
<comment type="caution">
    <text evidence="3">The sequence shown here is derived from an EMBL/GenBank/DDBJ whole genome shotgun (WGS) entry which is preliminary data.</text>
</comment>
<evidence type="ECO:0000256" key="1">
    <source>
        <dbReference type="SAM" id="Phobius"/>
    </source>
</evidence>
<dbReference type="EMBL" id="JARQWQ010000073">
    <property type="protein sequence ID" value="KAK2553885.1"/>
    <property type="molecule type" value="Genomic_DNA"/>
</dbReference>
<dbReference type="Pfam" id="PF13519">
    <property type="entry name" value="VWA_2"/>
    <property type="match status" value="1"/>
</dbReference>
<feature type="domain" description="VWFA" evidence="2">
    <location>
        <begin position="193"/>
        <end position="240"/>
    </location>
</feature>
<accession>A0AAD9Q3U2</accession>
<feature type="transmembrane region" description="Helical" evidence="1">
    <location>
        <begin position="12"/>
        <end position="30"/>
    </location>
</feature>
<protein>
    <submittedName>
        <fullName evidence="3">VWFA and cache domain-containing protein 1</fullName>
    </submittedName>
</protein>
<dbReference type="GO" id="GO:0005891">
    <property type="term" value="C:voltage-gated calcium channel complex"/>
    <property type="evidence" value="ECO:0007669"/>
    <property type="project" value="TreeGrafter"/>
</dbReference>
<gene>
    <name evidence="3" type="ORF">P5673_024576</name>
</gene>
<keyword evidence="1" id="KW-0472">Membrane</keyword>
<dbReference type="Gene3D" id="3.40.50.410">
    <property type="entry name" value="von Willebrand factor, type A domain"/>
    <property type="match status" value="1"/>
</dbReference>
<reference evidence="3" key="1">
    <citation type="journal article" date="2023" name="G3 (Bethesda)">
        <title>Whole genome assembly and annotation of the endangered Caribbean coral Acropora cervicornis.</title>
        <authorList>
            <person name="Selwyn J.D."/>
            <person name="Vollmer S.V."/>
        </authorList>
    </citation>
    <scope>NUCLEOTIDE SEQUENCE</scope>
    <source>
        <strain evidence="3">K2</strain>
    </source>
</reference>
<dbReference type="InterPro" id="IPR051173">
    <property type="entry name" value="Ca_channel_alpha-2/delta"/>
</dbReference>
<dbReference type="AlphaFoldDB" id="A0AAD9Q3U2"/>
<organism evidence="3 4">
    <name type="scientific">Acropora cervicornis</name>
    <name type="common">Staghorn coral</name>
    <dbReference type="NCBI Taxonomy" id="6130"/>
    <lineage>
        <taxon>Eukaryota</taxon>
        <taxon>Metazoa</taxon>
        <taxon>Cnidaria</taxon>
        <taxon>Anthozoa</taxon>
        <taxon>Hexacorallia</taxon>
        <taxon>Scleractinia</taxon>
        <taxon>Astrocoeniina</taxon>
        <taxon>Acroporidae</taxon>
        <taxon>Acropora</taxon>
    </lineage>
</organism>
<dbReference type="GO" id="GO:0005245">
    <property type="term" value="F:voltage-gated calcium channel activity"/>
    <property type="evidence" value="ECO:0007669"/>
    <property type="project" value="TreeGrafter"/>
</dbReference>
<evidence type="ECO:0000313" key="4">
    <source>
        <dbReference type="Proteomes" id="UP001249851"/>
    </source>
</evidence>
<keyword evidence="1" id="KW-1133">Transmembrane helix</keyword>